<dbReference type="GO" id="GO:0051015">
    <property type="term" value="F:actin filament binding"/>
    <property type="evidence" value="ECO:0000318"/>
    <property type="project" value="GO_Central"/>
</dbReference>
<organism evidence="10 11">
    <name type="scientific">Lepisosteus oculatus</name>
    <name type="common">Spotted gar</name>
    <dbReference type="NCBI Taxonomy" id="7918"/>
    <lineage>
        <taxon>Eukaryota</taxon>
        <taxon>Metazoa</taxon>
        <taxon>Chordata</taxon>
        <taxon>Craniata</taxon>
        <taxon>Vertebrata</taxon>
        <taxon>Euteleostomi</taxon>
        <taxon>Actinopterygii</taxon>
        <taxon>Neopterygii</taxon>
        <taxon>Holostei</taxon>
        <taxon>Semionotiformes</taxon>
        <taxon>Lepisosteidae</taxon>
        <taxon>Lepisosteus</taxon>
    </lineage>
</organism>
<dbReference type="InterPro" id="IPR001609">
    <property type="entry name" value="Myosin_head_motor_dom-like"/>
</dbReference>
<dbReference type="PROSITE" id="PS51456">
    <property type="entry name" value="MYOSIN_MOTOR"/>
    <property type="match status" value="1"/>
</dbReference>
<dbReference type="SUPFAM" id="SSF52540">
    <property type="entry name" value="P-loop containing nucleoside triphosphate hydrolases"/>
    <property type="match status" value="1"/>
</dbReference>
<dbReference type="InterPro" id="IPR027417">
    <property type="entry name" value="P-loop_NTPase"/>
</dbReference>
<dbReference type="PRINTS" id="PR00193">
    <property type="entry name" value="MYOSINHEAVY"/>
</dbReference>
<evidence type="ECO:0000256" key="7">
    <source>
        <dbReference type="SAM" id="Coils"/>
    </source>
</evidence>
<keyword evidence="1 6" id="KW-0547">Nucleotide-binding</keyword>
<dbReference type="GO" id="GO:0005737">
    <property type="term" value="C:cytoplasm"/>
    <property type="evidence" value="ECO:0000318"/>
    <property type="project" value="GO_Central"/>
</dbReference>
<dbReference type="Proteomes" id="UP000018468">
    <property type="component" value="Linkage group LG20"/>
</dbReference>
<dbReference type="HOGENOM" id="CLU_000192_1_1_1"/>
<dbReference type="SMART" id="SM00242">
    <property type="entry name" value="MYSc"/>
    <property type="match status" value="1"/>
</dbReference>
<feature type="region of interest" description="Disordered" evidence="8">
    <location>
        <begin position="569"/>
        <end position="588"/>
    </location>
</feature>
<dbReference type="GO" id="GO:0005524">
    <property type="term" value="F:ATP binding"/>
    <property type="evidence" value="ECO:0007669"/>
    <property type="project" value="UniProtKB-UniRule"/>
</dbReference>
<dbReference type="PANTHER" id="PTHR45615">
    <property type="entry name" value="MYOSIN HEAVY CHAIN, NON-MUSCLE"/>
    <property type="match status" value="1"/>
</dbReference>
<evidence type="ECO:0000256" key="3">
    <source>
        <dbReference type="ARBA" id="ARBA00023054"/>
    </source>
</evidence>
<feature type="region of interest" description="Disordered" evidence="8">
    <location>
        <begin position="295"/>
        <end position="318"/>
    </location>
</feature>
<keyword evidence="4 6" id="KW-0518">Myosin</keyword>
<keyword evidence="11" id="KW-1185">Reference proteome</keyword>
<evidence type="ECO:0000256" key="6">
    <source>
        <dbReference type="PROSITE-ProRule" id="PRU00782"/>
    </source>
</evidence>
<dbReference type="GO" id="GO:0016461">
    <property type="term" value="C:unconventional myosin complex"/>
    <property type="evidence" value="ECO:0000318"/>
    <property type="project" value="GO_Central"/>
</dbReference>
<reference evidence="10" key="3">
    <citation type="submission" date="2025-09" db="UniProtKB">
        <authorList>
            <consortium name="Ensembl"/>
        </authorList>
    </citation>
    <scope>IDENTIFICATION</scope>
</reference>
<feature type="coiled-coil region" evidence="7">
    <location>
        <begin position="1672"/>
        <end position="1734"/>
    </location>
</feature>
<dbReference type="EMBL" id="AHAT01005298">
    <property type="status" value="NOT_ANNOTATED_CDS"/>
    <property type="molecule type" value="Genomic_DNA"/>
</dbReference>
<evidence type="ECO:0000256" key="8">
    <source>
        <dbReference type="SAM" id="MobiDB-lite"/>
    </source>
</evidence>
<feature type="compositionally biased region" description="Basic and acidic residues" evidence="8">
    <location>
        <begin position="573"/>
        <end position="586"/>
    </location>
</feature>
<dbReference type="EMBL" id="AHAT01005297">
    <property type="status" value="NOT_ANNOTATED_CDS"/>
    <property type="molecule type" value="Genomic_DNA"/>
</dbReference>
<feature type="coiled-coil region" evidence="7">
    <location>
        <begin position="1299"/>
        <end position="1425"/>
    </location>
</feature>
<dbReference type="Bgee" id="ENSLOCG00000008574">
    <property type="expression patterns" value="Expressed in muscle tissue and 8 other cell types or tissues"/>
</dbReference>
<protein>
    <submittedName>
        <fullName evidence="10">Myosin XVIIIB</fullName>
    </submittedName>
</protein>
<feature type="binding site" evidence="6">
    <location>
        <begin position="346"/>
        <end position="353"/>
    </location>
    <ligand>
        <name>ATP</name>
        <dbReference type="ChEBI" id="CHEBI:30616"/>
    </ligand>
</feature>
<dbReference type="GO" id="GO:0016460">
    <property type="term" value="C:myosin II complex"/>
    <property type="evidence" value="ECO:0000318"/>
    <property type="project" value="GO_Central"/>
</dbReference>
<feature type="region of interest" description="Disordered" evidence="8">
    <location>
        <begin position="1"/>
        <end position="195"/>
    </location>
</feature>
<feature type="compositionally biased region" description="Basic and acidic residues" evidence="8">
    <location>
        <begin position="13"/>
        <end position="22"/>
    </location>
</feature>
<dbReference type="GO" id="GO:0003774">
    <property type="term" value="F:cytoskeletal motor activity"/>
    <property type="evidence" value="ECO:0007669"/>
    <property type="project" value="UniProtKB-UniRule"/>
</dbReference>
<evidence type="ECO:0000256" key="4">
    <source>
        <dbReference type="ARBA" id="ARBA00023123"/>
    </source>
</evidence>
<feature type="domain" description="Myosin motor" evidence="9">
    <location>
        <begin position="259"/>
        <end position="985"/>
    </location>
</feature>
<feature type="coiled-coil region" evidence="7">
    <location>
        <begin position="1484"/>
        <end position="1643"/>
    </location>
</feature>
<dbReference type="EMBL" id="AHAT01005293">
    <property type="status" value="NOT_ANNOTATED_CDS"/>
    <property type="molecule type" value="Genomic_DNA"/>
</dbReference>
<evidence type="ECO:0000256" key="1">
    <source>
        <dbReference type="ARBA" id="ARBA00022741"/>
    </source>
</evidence>
<reference evidence="11" key="1">
    <citation type="submission" date="2011-12" db="EMBL/GenBank/DDBJ databases">
        <title>The Draft Genome of Lepisosteus oculatus.</title>
        <authorList>
            <consortium name="The Broad Institute Genome Assembly &amp; Analysis Group"/>
            <consortium name="Computational R&amp;D Group"/>
            <consortium name="and Sequencing Platform"/>
            <person name="Di Palma F."/>
            <person name="Alfoldi J."/>
            <person name="Johnson J."/>
            <person name="Berlin A."/>
            <person name="Gnerre S."/>
            <person name="Jaffe D."/>
            <person name="MacCallum I."/>
            <person name="Young S."/>
            <person name="Walker B.J."/>
            <person name="Lander E.S."/>
            <person name="Lindblad-Toh K."/>
        </authorList>
    </citation>
    <scope>NUCLEOTIDE SEQUENCE [LARGE SCALE GENOMIC DNA]</scope>
</reference>
<comment type="similarity">
    <text evidence="6">Belongs to the TRAFAC class myosin-kinesin ATPase superfamily. Myosin family.</text>
</comment>
<reference evidence="10" key="2">
    <citation type="submission" date="2025-08" db="UniProtKB">
        <authorList>
            <consortium name="Ensembl"/>
        </authorList>
    </citation>
    <scope>IDENTIFICATION</scope>
</reference>
<dbReference type="Ensembl" id="ENSLOCT00000010445.1">
    <property type="protein sequence ID" value="ENSLOCP00000010431.1"/>
    <property type="gene ID" value="ENSLOCG00000008574.1"/>
</dbReference>
<dbReference type="Gene3D" id="1.20.58.530">
    <property type="match status" value="1"/>
</dbReference>
<dbReference type="Gene3D" id="1.20.5.4820">
    <property type="match status" value="1"/>
</dbReference>
<dbReference type="PANTHER" id="PTHR45615:SF8">
    <property type="entry name" value="UNCONVENTIONAL MYOSIN-XVIIIB"/>
    <property type="match status" value="1"/>
</dbReference>
<feature type="region of interest" description="Disordered" evidence="8">
    <location>
        <begin position="1871"/>
        <end position="1942"/>
    </location>
</feature>
<keyword evidence="5 6" id="KW-0505">Motor protein</keyword>
<sequence>MELSSRLALWEQKIQEEKRRPVPAEPPPPLSAAPGGFIRQLVRETEQEAKRKEPPSKLSENLVLPFLPPPEEIPPPEREMSSWSPLLVNGVHCDDDGQHQAATGTKKSARRMKSPKPGGQGAEPWSAQPQKNQSEEQDTAHGKQEEAIAVEAKEDRQADKELKEKEGEEVQKGAESERQEPEGQTAESSTTEQQRDVWYEACQVWHVHRDGFTPATQLKPDVGTPELPEGRVRVRLETDGSVLDVQEDEIEKANPPEQALAEDLSTLQCVNESSVLHTLITRSLAQQHLTLAGPNMIALRPPPPTPGKASKLRRPDPAPSLSRLLAQRLYGAMLRQRKDQTLVSLGRSGAGKTTGCQDVAEELIRHAGTAGSIVTAVEKLKAVLTVLRAFGCVKTRHCDSSSRFSMVLSLDFNHAGRVSAAHVQTMLLEHWRVTRRPEGEDTFHVFKQLLAGLSPELRTELHLHQMAEGNLFGITSVKKVEEKQKAAVAFGKLQAALGTLGLSDNEQRAIWHVLAGIYHLGAAGACKVGRRQFLQFDSAQHAAAALGCEGEELSTAVFKHHLLHLLQQATGGARERPGRDRDRSTDGPRLTAVQCVEGMAVGLYEELFSTVVSLINRSLSSQQLTLGSVMLVDTPGFQNPRHGDEERAAGFAELCHNYVQERLLDLCYQHTFSSTLQRYQQEGVSVLFEPPETSPAQVVCLFDQPTLQVRSANGAPQGLLWVLDEEVLTPGSSEAAVLERVCSYFGDTVRPCEQPLQCEVAHQLGGDPVRYDLSGWFSLVQANPSAANASTLLQHSSLQVVRSLFAPRSAVPPFCRGLGGVEGGSQRSLQRAGIVRKTFSGGQAALRGRSACVTIKLQAAAPVSLLSQGLTCRLSCLGAQTVGAPIHSSGSPKLWVLPSEPHCLLPLLTPGYPDHMSLCDFRCRFQALSPQVMKRYGSVFITPDERKAVEELLVDLDLEKRSIVIGLSQVFMKRGVLASLEQQREKLVSGWLVLLQAACQGHLARQRYRRMKVQEMAVRCVQRNMRVLSAVRDWAWWRLLGQVRPLLDVNIDDQRYRAKEEELCALRRRLEKSDKERNDLRQSADSLETKVTALTSELTDERFRGDALCQALDSERAERLRLARENKELQGRLQQVQVCLEEVEKKLVEAKQETQDTVRDTGYRLKSEWQLRYDCAQTEIEFLRKRLRQSEERLESELGARRQLEAKLADLQTQCEESKRSAATLRRRCRHVTSDLQDARVLIDSLQTRSHELERKQRRFDAELAQALEEAANERTLQERGTLETTALQGELFTTQHSLQESQAAVSRLEKEKMELSARIADLSSPQTLSPDSAATLKRQLRELETCNTELELEISRHKTTIQQQEQTQRRYEMEMERMKQIHQKELEDKEEELDDVQKSSQRRLRQLEMQLEQEYEQKQLVVHEKHDLEGLIATLCEQIGHRDFDVEKRLRRDLKRTHALLSDAQLLLSTLDSPGQGASRQELDRLHCQLEESEARCAEALSLQRTLAAELENAQLELENICRHKSLVENQLVQLQHEKSDLLKRLEEDQDDLNELMKKHKTLIAQSSSDIVQIRDLQAELEEVKKERQSMQEKLELSESRIQHLERSMVERSIVSRQEALVTDLENKLEFQRGQIKRFEALVLRLRDSVVRLGEELEQAADSEAREKESSRYYQQRLAEMRVELEELAQRELESSRRRIELEMQVEELTAVRQTLQADLETSIRRIADLQTALEEESSDESDSESVHTTVDSTGRKRDVDHIINTNITDHIINTSSTDHIINTNGTHCNINEAEETRAGSALSALSLRRHAGSGGGEGEGAGRAPSSLALSEFLEELRRSRAGEERSVSPALPIYQTTGASLLRRRGALGDSTAGSAGDPTPHEGLAQAPGSRPSILKPPSPLLARSASLRSLPEVGGPGGARLARFGSCDSLSSLPSGP</sequence>
<evidence type="ECO:0000256" key="2">
    <source>
        <dbReference type="ARBA" id="ARBA00022840"/>
    </source>
</evidence>
<dbReference type="EMBL" id="AHAT01005294">
    <property type="status" value="NOT_ANNOTATED_CDS"/>
    <property type="molecule type" value="Genomic_DNA"/>
</dbReference>
<dbReference type="Pfam" id="PF00063">
    <property type="entry name" value="Myosin_head"/>
    <property type="match status" value="1"/>
</dbReference>
<proteinExistence type="inferred from homology"/>
<dbReference type="EMBL" id="AHAT01005300">
    <property type="status" value="NOT_ANNOTATED_CDS"/>
    <property type="molecule type" value="Genomic_DNA"/>
</dbReference>
<dbReference type="STRING" id="7918.ENSLOCP00000010431"/>
<dbReference type="InterPro" id="IPR036961">
    <property type="entry name" value="Kinesin_motor_dom_sf"/>
</dbReference>
<evidence type="ECO:0000313" key="11">
    <source>
        <dbReference type="Proteomes" id="UP000018468"/>
    </source>
</evidence>
<evidence type="ECO:0000313" key="10">
    <source>
        <dbReference type="Ensembl" id="ENSLOCP00000010431.1"/>
    </source>
</evidence>
<dbReference type="EMBL" id="AHAT01005299">
    <property type="status" value="NOT_ANNOTATED_CDS"/>
    <property type="molecule type" value="Genomic_DNA"/>
</dbReference>
<feature type="compositionally biased region" description="Acidic residues" evidence="8">
    <location>
        <begin position="1736"/>
        <end position="1745"/>
    </location>
</feature>
<feature type="compositionally biased region" description="Polar residues" evidence="8">
    <location>
        <begin position="1933"/>
        <end position="1942"/>
    </location>
</feature>
<dbReference type="EMBL" id="AHAT01005292">
    <property type="status" value="NOT_ANNOTATED_CDS"/>
    <property type="molecule type" value="Genomic_DNA"/>
</dbReference>
<feature type="compositionally biased region" description="Basic and acidic residues" evidence="8">
    <location>
        <begin position="138"/>
        <end position="181"/>
    </location>
</feature>
<name>W5MPX2_LEPOC</name>
<comment type="caution">
    <text evidence="6">Lacks conserved residue(s) required for the propagation of feature annotation.</text>
</comment>
<accession>W5MPX2</accession>
<dbReference type="GO" id="GO:0032982">
    <property type="term" value="C:myosin filament"/>
    <property type="evidence" value="ECO:0000318"/>
    <property type="project" value="GO_Central"/>
</dbReference>
<feature type="compositionally biased region" description="Low complexity" evidence="8">
    <location>
        <begin position="1905"/>
        <end position="1916"/>
    </location>
</feature>
<dbReference type="PROSITE" id="PS50096">
    <property type="entry name" value="IQ"/>
    <property type="match status" value="1"/>
</dbReference>
<feature type="region of interest" description="Disordered" evidence="8">
    <location>
        <begin position="1736"/>
        <end position="1755"/>
    </location>
</feature>
<dbReference type="OMA" id="NICRQKS"/>
<feature type="compositionally biased region" description="Basic and acidic residues" evidence="8">
    <location>
        <begin position="41"/>
        <end position="55"/>
    </location>
</feature>
<dbReference type="GeneTree" id="ENSGT00940000158067"/>
<keyword evidence="3 7" id="KW-0175">Coiled coil</keyword>
<evidence type="ECO:0000259" key="9">
    <source>
        <dbReference type="PROSITE" id="PS51456"/>
    </source>
</evidence>
<dbReference type="EMBL" id="AHAT01005296">
    <property type="status" value="NOT_ANNOTATED_CDS"/>
    <property type="molecule type" value="Genomic_DNA"/>
</dbReference>
<keyword evidence="2 6" id="KW-0067">ATP-binding</keyword>
<dbReference type="EMBL" id="AHAT01005295">
    <property type="status" value="NOT_ANNOTATED_CDS"/>
    <property type="molecule type" value="Genomic_DNA"/>
</dbReference>
<dbReference type="InParanoid" id="W5MPX2"/>
<dbReference type="Gene3D" id="3.40.850.10">
    <property type="entry name" value="Kinesin motor domain"/>
    <property type="match status" value="1"/>
</dbReference>
<keyword evidence="6" id="KW-0009">Actin-binding</keyword>
<dbReference type="eggNOG" id="KOG0161">
    <property type="taxonomic scope" value="Eukaryota"/>
</dbReference>
<dbReference type="Gene3D" id="1.10.10.820">
    <property type="match status" value="1"/>
</dbReference>
<dbReference type="Gene3D" id="1.20.120.720">
    <property type="entry name" value="Myosin VI head, motor domain, U50 subdomain"/>
    <property type="match status" value="1"/>
</dbReference>
<feature type="coiled-coil region" evidence="7">
    <location>
        <begin position="1070"/>
        <end position="1270"/>
    </location>
</feature>
<evidence type="ECO:0000256" key="5">
    <source>
        <dbReference type="ARBA" id="ARBA00023175"/>
    </source>
</evidence>